<dbReference type="InterPro" id="IPR000322">
    <property type="entry name" value="Glyco_hydro_31_TIM"/>
</dbReference>
<dbReference type="RefSeq" id="WP_187528527.1">
    <property type="nucleotide sequence ID" value="NZ_CP060724.1"/>
</dbReference>
<dbReference type="NCBIfam" id="NF007940">
    <property type="entry name" value="PRK10658.1"/>
    <property type="match status" value="1"/>
</dbReference>
<dbReference type="GO" id="GO:0030246">
    <property type="term" value="F:carbohydrate binding"/>
    <property type="evidence" value="ECO:0007669"/>
    <property type="project" value="InterPro"/>
</dbReference>
<dbReference type="PANTHER" id="PTHR43053">
    <property type="entry name" value="GLYCOSIDASE FAMILY 31"/>
    <property type="match status" value="1"/>
</dbReference>
<evidence type="ECO:0000256" key="5">
    <source>
        <dbReference type="ARBA" id="ARBA00066962"/>
    </source>
</evidence>
<feature type="domain" description="Glycoside hydrolase family 31 TIM barrel" evidence="7">
    <location>
        <begin position="305"/>
        <end position="619"/>
    </location>
</feature>
<dbReference type="PANTHER" id="PTHR43053:SF4">
    <property type="entry name" value="MYOGENESIS-REGULATING GLYCOSIDASE"/>
    <property type="match status" value="1"/>
</dbReference>
<gene>
    <name evidence="10" type="primary">yicI</name>
    <name evidence="10" type="ORF">H9L19_04515</name>
</gene>
<evidence type="ECO:0000256" key="6">
    <source>
        <dbReference type="RuleBase" id="RU361185"/>
    </source>
</evidence>
<dbReference type="Gene3D" id="3.20.20.80">
    <property type="entry name" value="Glycosidases"/>
    <property type="match status" value="1"/>
</dbReference>
<dbReference type="CDD" id="cd14752">
    <property type="entry name" value="GH31_N"/>
    <property type="match status" value="1"/>
</dbReference>
<dbReference type="EC" id="3.2.1.177" evidence="5"/>
<keyword evidence="11" id="KW-1185">Reference proteome</keyword>
<evidence type="ECO:0000256" key="2">
    <source>
        <dbReference type="ARBA" id="ARBA00022801"/>
    </source>
</evidence>
<evidence type="ECO:0000259" key="7">
    <source>
        <dbReference type="Pfam" id="PF01055"/>
    </source>
</evidence>
<keyword evidence="3 6" id="KW-0326">Glycosidase</keyword>
<comment type="similarity">
    <text evidence="1 6">Belongs to the glycosyl hydrolase 31 family.</text>
</comment>
<evidence type="ECO:0000256" key="3">
    <source>
        <dbReference type="ARBA" id="ARBA00023295"/>
    </source>
</evidence>
<dbReference type="InterPro" id="IPR011013">
    <property type="entry name" value="Gal_mutarotase_sf_dom"/>
</dbReference>
<dbReference type="InterPro" id="IPR048395">
    <property type="entry name" value="Glyco_hydro_31_C"/>
</dbReference>
<dbReference type="SUPFAM" id="SSF51445">
    <property type="entry name" value="(Trans)glycosidases"/>
    <property type="match status" value="1"/>
</dbReference>
<dbReference type="InterPro" id="IPR013780">
    <property type="entry name" value="Glyco_hydro_b"/>
</dbReference>
<dbReference type="GO" id="GO:0005975">
    <property type="term" value="P:carbohydrate metabolic process"/>
    <property type="evidence" value="ECO:0007669"/>
    <property type="project" value="InterPro"/>
</dbReference>
<dbReference type="CDD" id="cd06593">
    <property type="entry name" value="GH31_xylosidase_YicI"/>
    <property type="match status" value="1"/>
</dbReference>
<evidence type="ECO:0000313" key="11">
    <source>
        <dbReference type="Proteomes" id="UP000515800"/>
    </source>
</evidence>
<dbReference type="InterPro" id="IPR017853">
    <property type="entry name" value="GH"/>
</dbReference>
<reference evidence="10 11" key="1">
    <citation type="submission" date="2020-08" db="EMBL/GenBank/DDBJ databases">
        <title>Genome sequence of Weissella diestrammenae KACC 16890T.</title>
        <authorList>
            <person name="Hyun D.-W."/>
            <person name="Bae J.-W."/>
        </authorList>
    </citation>
    <scope>NUCLEOTIDE SEQUENCE [LARGE SCALE GENOMIC DNA]</scope>
    <source>
        <strain evidence="10 11">KACC 16890</strain>
    </source>
</reference>
<dbReference type="FunFam" id="3.20.20.80:FF:000053">
    <property type="entry name" value="Alpha-xylosidase YicI"/>
    <property type="match status" value="1"/>
</dbReference>
<dbReference type="Pfam" id="PF21365">
    <property type="entry name" value="Glyco_hydro_31_3rd"/>
    <property type="match status" value="1"/>
</dbReference>
<dbReference type="InterPro" id="IPR050985">
    <property type="entry name" value="Alpha-glycosidase_related"/>
</dbReference>
<dbReference type="Proteomes" id="UP000515800">
    <property type="component" value="Chromosome"/>
</dbReference>
<evidence type="ECO:0000259" key="9">
    <source>
        <dbReference type="Pfam" id="PF21365"/>
    </source>
</evidence>
<keyword evidence="2 6" id="KW-0378">Hydrolase</keyword>
<dbReference type="EMBL" id="CP060724">
    <property type="protein sequence ID" value="QNN74692.1"/>
    <property type="molecule type" value="Genomic_DNA"/>
</dbReference>
<dbReference type="SUPFAM" id="SSF51011">
    <property type="entry name" value="Glycosyl hydrolase domain"/>
    <property type="match status" value="1"/>
</dbReference>
<evidence type="ECO:0000313" key="10">
    <source>
        <dbReference type="EMBL" id="QNN74692.1"/>
    </source>
</evidence>
<name>A0A7G9T3L7_9LACO</name>
<evidence type="ECO:0000256" key="4">
    <source>
        <dbReference type="ARBA" id="ARBA00052064"/>
    </source>
</evidence>
<dbReference type="SUPFAM" id="SSF74650">
    <property type="entry name" value="Galactose mutarotase-like"/>
    <property type="match status" value="1"/>
</dbReference>
<dbReference type="Pfam" id="PF01055">
    <property type="entry name" value="Glyco_hydro_31_2nd"/>
    <property type="match status" value="1"/>
</dbReference>
<dbReference type="GO" id="GO:0061634">
    <property type="term" value="F:alpha-D-xyloside xylohydrolase"/>
    <property type="evidence" value="ECO:0007669"/>
    <property type="project" value="UniProtKB-EC"/>
</dbReference>
<organism evidence="10 11">
    <name type="scientific">Weissella diestrammenae</name>
    <dbReference type="NCBI Taxonomy" id="1162633"/>
    <lineage>
        <taxon>Bacteria</taxon>
        <taxon>Bacillati</taxon>
        <taxon>Bacillota</taxon>
        <taxon>Bacilli</taxon>
        <taxon>Lactobacillales</taxon>
        <taxon>Lactobacillaceae</taxon>
        <taxon>Weissella</taxon>
    </lineage>
</organism>
<proteinExistence type="inferred from homology"/>
<evidence type="ECO:0000259" key="8">
    <source>
        <dbReference type="Pfam" id="PF13802"/>
    </source>
</evidence>
<comment type="catalytic activity">
    <reaction evidence="4">
        <text>Hydrolysis of terminal, non-reducing alpha-D-xylose residues with release of alpha-D-xylose.</text>
        <dbReference type="EC" id="3.2.1.177"/>
    </reaction>
</comment>
<dbReference type="InterPro" id="IPR025887">
    <property type="entry name" value="Glyco_hydro_31_N_dom"/>
</dbReference>
<feature type="domain" description="Glycoside hydrolase family 31 N-terminal" evidence="8">
    <location>
        <begin position="63"/>
        <end position="262"/>
    </location>
</feature>
<protein>
    <recommendedName>
        <fullName evidence="5">alpha-D-xyloside xylohydrolase</fullName>
        <ecNumber evidence="5">3.2.1.177</ecNumber>
    </recommendedName>
</protein>
<accession>A0A7G9T3L7</accession>
<feature type="domain" description="Glycosyl hydrolase family 31 C-terminal" evidence="9">
    <location>
        <begin position="628"/>
        <end position="711"/>
    </location>
</feature>
<sequence>MKFTNGYWLAKDEYLINSPLEAYDAQTIAADESDYVSETLEVSASYQRINSRSDMLDVGNSTISIFSPAEDIIGINLKHFDQDDHNPLYELTTESVTPLIEQTDEYVSFQSGQLTARIKIHDRFNLDFLYRGQRITGSEYQAQGSIDDLSNQVLGRVMHPNTVTGAQAMAPSGTIQRADHYMREQLSLLPGTKVYGFGESFGAFVKNGQSIDIINRDGGTGSDQSYKSIPFYLAAKTGISKDEQTGLYYGVFVNESQPTSFEVASEVVDRVSFSTLGEQLEYYVIAGESPKAVIGKYNRLTGGSALPPEWTFGLWLSTSFTTDYSEKTVMKFIDGMFERDIPLSVFHFDCFWMKGFEWSNFEWDKAQFPDPEGLIQRLHDRGLKVCVWINPYVSQKSPLFKVGKAHNYFIKRQDGNVWQWDLWQPGNAIVDFTNPEAVAWYQGLLKRLLDMGVDCFKTDFGERIPMHDAVYYNGNNPAGEHNFYTHRYNEAVFELLKAEKGADDAVVFARSATVGGQQYPVHWGGDNLSQFHSMADSLRGGLSLMSSGFTFWSHDIGGFEENASPAIYKRWTQFGLLSSHSRYHGNIEYRVPWLFDEEAVEVTRKFAKLKQNLMPYIYEEAKVSVSAGIPLMRPMYMEFPDDPNCADLDRQYMFGSDILVAPIMSETGDVDYYLPEGHWEHVLDQRQVTVDHRGQWLNENYDYLSLPVWRRINK</sequence>
<dbReference type="Gene3D" id="2.60.40.1180">
    <property type="entry name" value="Golgi alpha-mannosidase II"/>
    <property type="match status" value="1"/>
</dbReference>
<dbReference type="AlphaFoldDB" id="A0A7G9T3L7"/>
<dbReference type="KEGG" id="wdi:H9L19_04515"/>
<dbReference type="Pfam" id="PF13802">
    <property type="entry name" value="Gal_mutarotas_2"/>
    <property type="match status" value="1"/>
</dbReference>
<dbReference type="Gene3D" id="2.60.40.1760">
    <property type="entry name" value="glycosyl hydrolase (family 31)"/>
    <property type="match status" value="1"/>
</dbReference>
<evidence type="ECO:0000256" key="1">
    <source>
        <dbReference type="ARBA" id="ARBA00007806"/>
    </source>
</evidence>